<feature type="transmembrane region" description="Helical" evidence="17">
    <location>
        <begin position="650"/>
        <end position="671"/>
    </location>
</feature>
<accession>A0ABR4N2D1</accession>
<keyword evidence="11 17" id="KW-0472">Membrane</keyword>
<keyword evidence="7 17" id="KW-0812">Transmembrane</keyword>
<evidence type="ECO:0000256" key="8">
    <source>
        <dbReference type="ARBA" id="ARBA00022737"/>
    </source>
</evidence>
<keyword evidence="15" id="KW-0175">Coiled coil</keyword>
<evidence type="ECO:0000256" key="1">
    <source>
        <dbReference type="ARBA" id="ARBA00004477"/>
    </source>
</evidence>
<evidence type="ECO:0000256" key="7">
    <source>
        <dbReference type="ARBA" id="ARBA00022692"/>
    </source>
</evidence>
<evidence type="ECO:0000256" key="10">
    <source>
        <dbReference type="ARBA" id="ARBA00022989"/>
    </source>
</evidence>
<evidence type="ECO:0000256" key="13">
    <source>
        <dbReference type="ARBA" id="ARBA00045085"/>
    </source>
</evidence>
<feature type="compositionally biased region" description="Low complexity" evidence="16">
    <location>
        <begin position="1391"/>
        <end position="1401"/>
    </location>
</feature>
<feature type="transmembrane region" description="Helical" evidence="17">
    <location>
        <begin position="709"/>
        <end position="732"/>
    </location>
</feature>
<comment type="catalytic activity">
    <reaction evidence="13">
        <text>a di-trans,poly-cis-dolichyl beta-D-mannosyl phosphate + L-threonyl-[protein] = 3-O-(alpha-D-mannosyl)-L-threonyl-[protein] + a di-trans,poly-cis-dolichyl phosphate + H(+)</text>
        <dbReference type="Rhea" id="RHEA:53396"/>
        <dbReference type="Rhea" id="RHEA-COMP:11060"/>
        <dbReference type="Rhea" id="RHEA-COMP:13547"/>
        <dbReference type="Rhea" id="RHEA-COMP:19498"/>
        <dbReference type="Rhea" id="RHEA-COMP:19501"/>
        <dbReference type="ChEBI" id="CHEBI:15378"/>
        <dbReference type="ChEBI" id="CHEBI:30013"/>
        <dbReference type="ChEBI" id="CHEBI:57683"/>
        <dbReference type="ChEBI" id="CHEBI:58211"/>
        <dbReference type="ChEBI" id="CHEBI:137323"/>
        <dbReference type="EC" id="2.4.1.109"/>
    </reaction>
</comment>
<feature type="transmembrane region" description="Helical" evidence="17">
    <location>
        <begin position="65"/>
        <end position="83"/>
    </location>
</feature>
<feature type="compositionally biased region" description="Low complexity" evidence="16">
    <location>
        <begin position="1370"/>
        <end position="1381"/>
    </location>
</feature>
<keyword evidence="6" id="KW-0808">Transferase</keyword>
<feature type="transmembrane region" description="Helical" evidence="17">
    <location>
        <begin position="177"/>
        <end position="197"/>
    </location>
</feature>
<keyword evidence="8" id="KW-0677">Repeat</keyword>
<sequence>MYKDPAAQARSRSRVKTPREDGDMSANSSPRRPSRVSLEELPAPFDLELKPTFFAYSERRGPQNVNMGIVLLLVLVAAAVRLYNLAQPPEVVFDEVHFGGFGSKYINSQFFMDVHPPLGKLIIAGSGVLLGYNGSFSFKSIGLNYVENNVPYVAMRSVPAMFGVMLSPIAYTTMRNFGFSSATAVLTGVLVMIENSFVCQFRLIMLDAFLVFFTALTAMLWTEFRRAYDRPFSPLWWRTLAFTGISLGLTLSVKWVGLFTIALIGVATLQDLWSLLTDGSVPMPVFTRHFLARALCLIVLPLSVYAFFFRIHFMILTEKGTGAGFMSPEFQSTLGQSDIADTYAEVAYGSKIIIRHEATRGGYLHSHPHNYPGGSKQQQITCYPFRDENSWFRVKPAFEYVNNSAVDPVIEGFNRLTHGSVVRLEHTATQKHLHSHDVRPGFNDDKDYNEVSGYGVKGHVGDTNDYWVVELLDHDDDTTSPDIAAVHSRLRFRHQNTGCYLFSRSNKLPEWGFKQQEVTCAKNGLKKLSVWRIEYNEHPEMPDGATLVNYKRPGFFAKLIELHKVMWQVNSGLKGSHPFDSRPDSWPLLRRGISFWHSKTDGSTIYLLGNPLIWFSAFASVLVFVGYELLEAIAAKRSFAFVNLGFLKEAVGAAWFFFLGWALHYLPFFIMHRQLFLHHYLPALYFSILLLGALFEVVTLKLRRYGQLIAAIAFGAAAIWTFLMFSPLSYGYEVSRSRCESLKWRSAWDFDCSRSPAASDPEPTNLFDKDADDWPENKPSQFDLGKDEDIFGDTSSQSTPFQMPDLLSVQQSSQYNLSFGASARQNPDDSIADMSARDDASEPNVSMDIGSEPQQSFEISLKGSPVVAAGSDSAAAPAAETSGAYDTSMSSTDDMDLTDTTGGLLATHSIAKLVEVIRTDRPSPVQAVRRMYQASGAAQSPDITGTRDSIGPFFAAMPERLASIPRLSPRRVQSPRSAQSPLATPRPQGSPRSTPRPFASAGRQSIDRHSVGRHSVGRQSLGRRDSIAHFFPQPVAPSPLAQSHRFYSPNQDPDDSCDVSAGHEEHQYDEGQFDDEEMDMDMSVADVQSRMGSAAKPRTQARRFDSSASPAVSASGSVARGSDDEPSASQSSAKAHARAEVLPDMSMTHEESMDIYASQQNRPDSDEAQQPTQSMDVEEAALQQSRASWGGHKRPAFVDNNDTITRFFFEPSAAASTQARAVNVREESDTIELGRALVGAGNTSSLTEQSADDDQPTPSKSQLAGSTPARRNAPRRSASKVTPLQPSEPASVASSRASKKRQTPAPLSSTPEMLKSALKTSTAVKQDQGGADESPMHTPLSVNFDVGSPITRSRSKALLASGVGSFSGHLLDSLASPSPLAQKSADRSRRSTPARTATPGTAKRRSSRKSLSGRLIEDLASIRDDLDDSTVETGAAQAPSEKMLRDADDDQQQEASEEHNGPSAEMAAPRPAAGVADEENLLDEHMSMVESSFYHEAEPAVEQTIATLADFLSQTGIEFMDSLKTKLLPSVLDYVKSACLYFPELEIYEFGCRELEQYISEGRVGLDEIEAEADANSPLIFFEFEKGTQEERDDIIDKRVLDEFEKQLSLVISDASVYRNDLKAQIENAERDQSNQEASEKARIAHLTQLEAEQSAEIDALTKELDELMRQSETESSQRQQIEATMSEIEQAIATFEDASKDLMVFDPEELPHLRHEYKTVVLTHLWRPTELSTSRYVFVFDDVIEVAFLRQGPGFSVNLSLMRRSDDTKLSKIWLQTNAGFEVLDGVGVNNVQKILASYEGRCGQCTTWPHMKQVLDDVALTWENIKVFWREVDLTRQVCPLLEIEPEAMDSHALSIRCVFFSYAARARFGLRIGFSDAAEGMFHYPCSNWSAVFEPHYGAVSEKQVIQELSKVEAHSPAAQGPWGTHIPAGLVGGLCAAARALLEGAGQ</sequence>
<feature type="region of interest" description="Disordered" evidence="16">
    <location>
        <begin position="1367"/>
        <end position="1413"/>
    </location>
</feature>
<gene>
    <name evidence="19" type="ORF">HK105_206819</name>
</gene>
<evidence type="ECO:0000313" key="19">
    <source>
        <dbReference type="EMBL" id="KAL2913659.1"/>
    </source>
</evidence>
<keyword evidence="20" id="KW-1185">Reference proteome</keyword>
<feature type="domain" description="MIR" evidence="18">
    <location>
        <begin position="343"/>
        <end position="397"/>
    </location>
</feature>
<feature type="region of interest" description="Disordered" evidence="16">
    <location>
        <begin position="964"/>
        <end position="1019"/>
    </location>
</feature>
<dbReference type="SUPFAM" id="SSF82109">
    <property type="entry name" value="MIR domain"/>
    <property type="match status" value="1"/>
</dbReference>
<evidence type="ECO:0000256" key="9">
    <source>
        <dbReference type="ARBA" id="ARBA00022824"/>
    </source>
</evidence>
<dbReference type="PANTHER" id="PTHR10050:SF50">
    <property type="entry name" value="DOLICHYL-PHOSPHATE-MANNOSE--PROTEIN MANNOSYLTRANSFERASE 1-RELATED"/>
    <property type="match status" value="1"/>
</dbReference>
<dbReference type="Pfam" id="PF16192">
    <property type="entry name" value="PMT_4TMC"/>
    <property type="match status" value="1"/>
</dbReference>
<organism evidence="19 20">
    <name type="scientific">Polyrhizophydium stewartii</name>
    <dbReference type="NCBI Taxonomy" id="2732419"/>
    <lineage>
        <taxon>Eukaryota</taxon>
        <taxon>Fungi</taxon>
        <taxon>Fungi incertae sedis</taxon>
        <taxon>Chytridiomycota</taxon>
        <taxon>Chytridiomycota incertae sedis</taxon>
        <taxon>Chytridiomycetes</taxon>
        <taxon>Rhizophydiales</taxon>
        <taxon>Rhizophydiales incertae sedis</taxon>
        <taxon>Polyrhizophydium</taxon>
    </lineage>
</organism>
<dbReference type="InterPro" id="IPR016093">
    <property type="entry name" value="MIR_motif"/>
</dbReference>
<feature type="transmembrane region" description="Helical" evidence="17">
    <location>
        <begin position="683"/>
        <end position="702"/>
    </location>
</feature>
<keyword evidence="9" id="KW-0256">Endoplasmic reticulum</keyword>
<feature type="region of interest" description="Disordered" evidence="16">
    <location>
        <begin position="1"/>
        <end position="37"/>
    </location>
</feature>
<dbReference type="SMART" id="SM00787">
    <property type="entry name" value="Spc7"/>
    <property type="match status" value="1"/>
</dbReference>
<evidence type="ECO:0000313" key="20">
    <source>
        <dbReference type="Proteomes" id="UP001527925"/>
    </source>
</evidence>
<evidence type="ECO:0000256" key="14">
    <source>
        <dbReference type="ARBA" id="ARBA00045102"/>
    </source>
</evidence>
<feature type="transmembrane region" description="Helical" evidence="17">
    <location>
        <begin position="118"/>
        <end position="138"/>
    </location>
</feature>
<name>A0ABR4N2D1_9FUNG</name>
<feature type="transmembrane region" description="Helical" evidence="17">
    <location>
        <begin position="150"/>
        <end position="171"/>
    </location>
</feature>
<feature type="region of interest" description="Disordered" evidence="16">
    <location>
        <begin position="755"/>
        <end position="797"/>
    </location>
</feature>
<feature type="domain" description="MIR" evidence="18">
    <location>
        <begin position="481"/>
        <end position="536"/>
    </location>
</feature>
<feature type="region of interest" description="Disordered" evidence="16">
    <location>
        <begin position="1241"/>
        <end position="1348"/>
    </location>
</feature>
<dbReference type="SMART" id="SM00472">
    <property type="entry name" value="MIR"/>
    <property type="match status" value="3"/>
</dbReference>
<feature type="transmembrane region" description="Helical" evidence="17">
    <location>
        <begin position="290"/>
        <end position="309"/>
    </location>
</feature>
<evidence type="ECO:0000256" key="16">
    <source>
        <dbReference type="SAM" id="MobiDB-lite"/>
    </source>
</evidence>
<comment type="subcellular location">
    <subcellularLocation>
        <location evidence="1">Endoplasmic reticulum membrane</location>
        <topology evidence="1">Multi-pass membrane protein</topology>
    </subcellularLocation>
</comment>
<dbReference type="EC" id="2.4.1.109" evidence="4"/>
<comment type="pathway">
    <text evidence="2">Protein modification; protein glycosylation.</text>
</comment>
<dbReference type="InterPro" id="IPR027005">
    <property type="entry name" value="PMT-like"/>
</dbReference>
<feature type="region of interest" description="Disordered" evidence="16">
    <location>
        <begin position="1158"/>
        <end position="1195"/>
    </location>
</feature>
<evidence type="ECO:0000256" key="17">
    <source>
        <dbReference type="SAM" id="Phobius"/>
    </source>
</evidence>
<dbReference type="InterPro" id="IPR013253">
    <property type="entry name" value="Spc7_domain"/>
</dbReference>
<feature type="compositionally biased region" description="Low complexity" evidence="16">
    <location>
        <begin position="1106"/>
        <end position="1120"/>
    </location>
</feature>
<evidence type="ECO:0000256" key="12">
    <source>
        <dbReference type="ARBA" id="ARBA00023180"/>
    </source>
</evidence>
<keyword evidence="5" id="KW-0328">Glycosyltransferase</keyword>
<dbReference type="Pfam" id="PF02815">
    <property type="entry name" value="MIR"/>
    <property type="match status" value="1"/>
</dbReference>
<comment type="catalytic activity">
    <reaction evidence="14">
        <text>a di-trans,poly-cis-dolichyl beta-D-mannosyl phosphate + L-seryl-[protein] = 3-O-(alpha-D-mannosyl)-L-seryl-[protein] + a di-trans,poly-cis-dolichyl phosphate + H(+)</text>
        <dbReference type="Rhea" id="RHEA:17377"/>
        <dbReference type="Rhea" id="RHEA-COMP:9863"/>
        <dbReference type="Rhea" id="RHEA-COMP:13546"/>
        <dbReference type="Rhea" id="RHEA-COMP:19498"/>
        <dbReference type="Rhea" id="RHEA-COMP:19501"/>
        <dbReference type="ChEBI" id="CHEBI:15378"/>
        <dbReference type="ChEBI" id="CHEBI:29999"/>
        <dbReference type="ChEBI" id="CHEBI:57683"/>
        <dbReference type="ChEBI" id="CHEBI:58211"/>
        <dbReference type="ChEBI" id="CHEBI:137321"/>
        <dbReference type="EC" id="2.4.1.109"/>
    </reaction>
</comment>
<feature type="compositionally biased region" description="Polar residues" evidence="16">
    <location>
        <begin position="1158"/>
        <end position="1175"/>
    </location>
</feature>
<keyword evidence="12" id="KW-0325">Glycoprotein</keyword>
<evidence type="ECO:0000256" key="11">
    <source>
        <dbReference type="ARBA" id="ARBA00023136"/>
    </source>
</evidence>
<dbReference type="PROSITE" id="PS50919">
    <property type="entry name" value="MIR"/>
    <property type="match status" value="3"/>
</dbReference>
<dbReference type="PANTHER" id="PTHR10050">
    <property type="entry name" value="DOLICHYL-PHOSPHATE-MANNOSE--PROTEIN MANNOSYLTRANSFERASE"/>
    <property type="match status" value="1"/>
</dbReference>
<dbReference type="EMBL" id="JADGIZ020000043">
    <property type="protein sequence ID" value="KAL2913659.1"/>
    <property type="molecule type" value="Genomic_DNA"/>
</dbReference>
<proteinExistence type="inferred from homology"/>
<feature type="domain" description="MIR" evidence="18">
    <location>
        <begin position="413"/>
        <end position="472"/>
    </location>
</feature>
<keyword evidence="10 17" id="KW-1133">Transmembrane helix</keyword>
<protein>
    <recommendedName>
        <fullName evidence="4">dolichyl-phosphate-mannose--protein mannosyltransferase</fullName>
        <ecNumber evidence="4">2.4.1.109</ecNumber>
    </recommendedName>
</protein>
<evidence type="ECO:0000256" key="15">
    <source>
        <dbReference type="SAM" id="Coils"/>
    </source>
</evidence>
<comment type="similarity">
    <text evidence="3">Belongs to the glycosyltransferase 39 family.</text>
</comment>
<dbReference type="Pfam" id="PF08317">
    <property type="entry name" value="Spc7"/>
    <property type="match status" value="1"/>
</dbReference>
<evidence type="ECO:0000256" key="6">
    <source>
        <dbReference type="ARBA" id="ARBA00022679"/>
    </source>
</evidence>
<evidence type="ECO:0000256" key="4">
    <source>
        <dbReference type="ARBA" id="ARBA00012839"/>
    </source>
</evidence>
<feature type="transmembrane region" description="Helical" evidence="17">
    <location>
        <begin position="204"/>
        <end position="221"/>
    </location>
</feature>
<comment type="caution">
    <text evidence="19">The sequence shown here is derived from an EMBL/GenBank/DDBJ whole genome shotgun (WGS) entry which is preliminary data.</text>
</comment>
<evidence type="ECO:0000256" key="5">
    <source>
        <dbReference type="ARBA" id="ARBA00022676"/>
    </source>
</evidence>
<feature type="coiled-coil region" evidence="15">
    <location>
        <begin position="1612"/>
        <end position="1699"/>
    </location>
</feature>
<reference evidence="19 20" key="1">
    <citation type="submission" date="2023-09" db="EMBL/GenBank/DDBJ databases">
        <title>Pangenome analysis of Batrachochytrium dendrobatidis and related Chytrids.</title>
        <authorList>
            <person name="Yacoub M.N."/>
            <person name="Stajich J.E."/>
            <person name="James T.Y."/>
        </authorList>
    </citation>
    <scope>NUCLEOTIDE SEQUENCE [LARGE SCALE GENOMIC DNA]</scope>
    <source>
        <strain evidence="19 20">JEL0888</strain>
    </source>
</reference>
<evidence type="ECO:0000256" key="3">
    <source>
        <dbReference type="ARBA" id="ARBA00007222"/>
    </source>
</evidence>
<feature type="transmembrane region" description="Helical" evidence="17">
    <location>
        <begin position="241"/>
        <end position="269"/>
    </location>
</feature>
<dbReference type="InterPro" id="IPR032421">
    <property type="entry name" value="PMT_4TMC"/>
</dbReference>
<feature type="region of interest" description="Disordered" evidence="16">
    <location>
        <begin position="1031"/>
        <end position="1137"/>
    </location>
</feature>
<feature type="region of interest" description="Disordered" evidence="16">
    <location>
        <begin position="872"/>
        <end position="894"/>
    </location>
</feature>
<feature type="transmembrane region" description="Helical" evidence="17">
    <location>
        <begin position="612"/>
        <end position="630"/>
    </location>
</feature>
<dbReference type="Pfam" id="PF02366">
    <property type="entry name" value="PMT"/>
    <property type="match status" value="1"/>
</dbReference>
<dbReference type="Gene3D" id="2.80.10.50">
    <property type="match status" value="1"/>
</dbReference>
<feature type="region of interest" description="Disordered" evidence="16">
    <location>
        <begin position="820"/>
        <end position="844"/>
    </location>
</feature>
<feature type="compositionally biased region" description="Polar residues" evidence="16">
    <location>
        <begin position="1256"/>
        <end position="1265"/>
    </location>
</feature>
<dbReference type="Proteomes" id="UP001527925">
    <property type="component" value="Unassembled WGS sequence"/>
</dbReference>
<dbReference type="InterPro" id="IPR003342">
    <property type="entry name" value="ArnT-like_N"/>
</dbReference>
<evidence type="ECO:0000259" key="18">
    <source>
        <dbReference type="PROSITE" id="PS50919"/>
    </source>
</evidence>
<evidence type="ECO:0000256" key="2">
    <source>
        <dbReference type="ARBA" id="ARBA00004922"/>
    </source>
</evidence>
<feature type="compositionally biased region" description="Acidic residues" evidence="16">
    <location>
        <begin position="1071"/>
        <end position="1080"/>
    </location>
</feature>
<dbReference type="InterPro" id="IPR036300">
    <property type="entry name" value="MIR_dom_sf"/>
</dbReference>
<dbReference type="CDD" id="cd23283">
    <property type="entry name" value="beta-trefoil_MIR_PMT1-like"/>
    <property type="match status" value="1"/>
</dbReference>
<feature type="region of interest" description="Disordered" evidence="16">
    <location>
        <begin position="1427"/>
        <end position="1474"/>
    </location>
</feature>